<evidence type="ECO:0000313" key="2">
    <source>
        <dbReference type="EMBL" id="MEL1242547.1"/>
    </source>
</evidence>
<dbReference type="InterPro" id="IPR035986">
    <property type="entry name" value="PKD_dom_sf"/>
</dbReference>
<keyword evidence="1" id="KW-0472">Membrane</keyword>
<accession>A0ABU9HRK2</accession>
<comment type="caution">
    <text evidence="2">The sequence shown here is derived from an EMBL/GenBank/DDBJ whole genome shotgun (WGS) entry which is preliminary data.</text>
</comment>
<dbReference type="Proteomes" id="UP001398556">
    <property type="component" value="Unassembled WGS sequence"/>
</dbReference>
<keyword evidence="3" id="KW-1185">Reference proteome</keyword>
<gene>
    <name evidence="2" type="ORF">AAEO59_15930</name>
</gene>
<keyword evidence="1" id="KW-0812">Transmembrane</keyword>
<evidence type="ECO:0000313" key="3">
    <source>
        <dbReference type="Proteomes" id="UP001398556"/>
    </source>
</evidence>
<proteinExistence type="predicted"/>
<evidence type="ECO:0008006" key="4">
    <source>
        <dbReference type="Google" id="ProtNLM"/>
    </source>
</evidence>
<dbReference type="Gene3D" id="2.60.120.560">
    <property type="entry name" value="Exo-inulinase, domain 1"/>
    <property type="match status" value="1"/>
</dbReference>
<keyword evidence="1" id="KW-1133">Transmembrane helix</keyword>
<reference evidence="2 3" key="1">
    <citation type="submission" date="2024-04" db="EMBL/GenBank/DDBJ databases">
        <title>Flavobacterium sp. DGU99 16S ribosomal RNA gene Genome sequencing and assembly.</title>
        <authorList>
            <person name="Park S."/>
        </authorList>
    </citation>
    <scope>NUCLEOTIDE SEQUENCE [LARGE SCALE GENOMIC DNA]</scope>
    <source>
        <strain evidence="2 3">DGU99</strain>
    </source>
</reference>
<dbReference type="SUPFAM" id="SSF49299">
    <property type="entry name" value="PKD domain"/>
    <property type="match status" value="1"/>
</dbReference>
<dbReference type="EMBL" id="JBBYHU010000051">
    <property type="protein sequence ID" value="MEL1242547.1"/>
    <property type="molecule type" value="Genomic_DNA"/>
</dbReference>
<feature type="transmembrane region" description="Helical" evidence="1">
    <location>
        <begin position="112"/>
        <end position="130"/>
    </location>
</feature>
<dbReference type="RefSeq" id="WP_341701739.1">
    <property type="nucleotide sequence ID" value="NZ_JBBYHU010000051.1"/>
</dbReference>
<organism evidence="2 3">
    <name type="scientific">Flavobacterium flavipallidum</name>
    <dbReference type="NCBI Taxonomy" id="3139140"/>
    <lineage>
        <taxon>Bacteria</taxon>
        <taxon>Pseudomonadati</taxon>
        <taxon>Bacteroidota</taxon>
        <taxon>Flavobacteriia</taxon>
        <taxon>Flavobacteriales</taxon>
        <taxon>Flavobacteriaceae</taxon>
        <taxon>Flavobacterium</taxon>
    </lineage>
</organism>
<sequence>MDKRLQLKVIIKKCELKFGRGDAENWKHNDFNDFSAAILESTKINISPNTLKRIFGKIPTDKYYLPQQATFDALICYSEIDENELADENSNTITIPISNQTETKPNNSKFKVGLLIFALIVLSTFLYFNFRNSFFNANEVKLNLSSSEGILPKTCYFDVNIPKKADNLYIDFGDRSALVHLQPNQKIISHTYFIPGVFDVTITDQIKNISQSKVYVSTANKWYMLGFQRQRIIPDNYYAVQVQKNHDSLFYISNKNLFKQGIDTIQPFFIRLCNYAPLKQNADNFIFEATFKKGKQSNAISCNGLVFKISGSKNYIRFNFVNPGCSSRITNIISEKTLKGTTHNLSPFVVDFQKWNSIKLINKDKKLSLLVNGILLYNTEYSHSLGDIRGLFVEFERNGFIKNCSLSSVDGKNFYQF</sequence>
<evidence type="ECO:0000256" key="1">
    <source>
        <dbReference type="SAM" id="Phobius"/>
    </source>
</evidence>
<protein>
    <recommendedName>
        <fullName evidence="4">PKD domain-containing protein</fullName>
    </recommendedName>
</protein>
<name>A0ABU9HRK2_9FLAO</name>